<evidence type="ECO:0000256" key="5">
    <source>
        <dbReference type="ARBA" id="ARBA00022694"/>
    </source>
</evidence>
<dbReference type="OrthoDB" id="329139at2759"/>
<reference evidence="10" key="2">
    <citation type="journal article" date="2022" name="Elife">
        <title>Obligate sexual reproduction of a homothallic fungus closely related to the Cryptococcus pathogenic species complex.</title>
        <authorList>
            <person name="Passer A.R."/>
            <person name="Clancey S.A."/>
            <person name="Shea T."/>
            <person name="David-Palma M."/>
            <person name="Averette A.F."/>
            <person name="Boekhout T."/>
            <person name="Porcel B.M."/>
            <person name="Nowrousian M."/>
            <person name="Cuomo C.A."/>
            <person name="Sun S."/>
            <person name="Heitman J."/>
            <person name="Coelho M.A."/>
        </authorList>
    </citation>
    <scope>NUCLEOTIDE SEQUENCE</scope>
    <source>
        <strain evidence="10">CBS 7841</strain>
    </source>
</reference>
<dbReference type="EMBL" id="CP143791">
    <property type="protein sequence ID" value="WVN90706.1"/>
    <property type="molecule type" value="Genomic_DNA"/>
</dbReference>
<gene>
    <name evidence="10" type="ORF">L203_105948</name>
</gene>
<keyword evidence="5" id="KW-0819">tRNA processing</keyword>
<dbReference type="GO" id="GO:0002949">
    <property type="term" value="P:tRNA threonylcarbamoyladenosine modification"/>
    <property type="evidence" value="ECO:0007669"/>
    <property type="project" value="TreeGrafter"/>
</dbReference>
<accession>A0A1E3IUZ5</accession>
<dbReference type="SUPFAM" id="SSF143870">
    <property type="entry name" value="PF0523-like"/>
    <property type="match status" value="1"/>
</dbReference>
<proteinExistence type="inferred from homology"/>
<comment type="similarity">
    <text evidence="2 8">Belongs to the CGI121/TPRKB family.</text>
</comment>
<evidence type="ECO:0000313" key="11">
    <source>
        <dbReference type="Proteomes" id="UP000094043"/>
    </source>
</evidence>
<evidence type="ECO:0000313" key="10">
    <source>
        <dbReference type="EMBL" id="WVN90706.1"/>
    </source>
</evidence>
<comment type="subcellular location">
    <subcellularLocation>
        <location evidence="1">Nucleus</location>
    </subcellularLocation>
</comment>
<protein>
    <recommendedName>
        <fullName evidence="4">EKC/KEOPS complex subunit CGI121</fullName>
    </recommendedName>
    <alternativeName>
        <fullName evidence="3">EKC/KEOPS complex subunit cgi121</fullName>
    </alternativeName>
</protein>
<sequence length="224" mass="24234">METFTFESFPAVHSVIHIALFENVSNSAAIRKRLVAASQMGGAEGDAAKEEVDYGFVEAQLLVSKEHLLSAMLATLLYAYPSTEPSPAEPSSPNSVALSSLSVSERTPRTRSHNLHSEVLLLLSPNNNITDSIKRHGISDNTTSLAVVKFGSAEKTPEEVFRGMESVVDGKLVSWNNLETGTDWAMVDKIYKLSELNALKLGSSELLNKKKTAVVSCVAVKNVI</sequence>
<dbReference type="RefSeq" id="XP_066071406.1">
    <property type="nucleotide sequence ID" value="XM_066215309.1"/>
</dbReference>
<dbReference type="PANTHER" id="PTHR15840:SF10">
    <property type="entry name" value="EKC_KEOPS COMPLEX SUBUNIT TPRKB"/>
    <property type="match status" value="1"/>
</dbReference>
<name>A0A1E3IUZ5_9TREE</name>
<organism evidence="10 11">
    <name type="scientific">Cryptococcus depauperatus CBS 7841</name>
    <dbReference type="NCBI Taxonomy" id="1295531"/>
    <lineage>
        <taxon>Eukaryota</taxon>
        <taxon>Fungi</taxon>
        <taxon>Dikarya</taxon>
        <taxon>Basidiomycota</taxon>
        <taxon>Agaricomycotina</taxon>
        <taxon>Tremellomycetes</taxon>
        <taxon>Tremellales</taxon>
        <taxon>Cryptococcaceae</taxon>
        <taxon>Cryptococcus</taxon>
    </lineage>
</organism>
<feature type="compositionally biased region" description="Low complexity" evidence="9">
    <location>
        <begin position="83"/>
        <end position="104"/>
    </location>
</feature>
<dbReference type="InterPro" id="IPR013926">
    <property type="entry name" value="CGI121/TPRKB"/>
</dbReference>
<evidence type="ECO:0000256" key="9">
    <source>
        <dbReference type="SAM" id="MobiDB-lite"/>
    </source>
</evidence>
<dbReference type="VEuPathDB" id="FungiDB:L203_00654"/>
<feature type="region of interest" description="Disordered" evidence="9">
    <location>
        <begin position="83"/>
        <end position="109"/>
    </location>
</feature>
<dbReference type="InterPro" id="IPR036504">
    <property type="entry name" value="CGI121/TPRKB_sf"/>
</dbReference>
<evidence type="ECO:0000256" key="2">
    <source>
        <dbReference type="ARBA" id="ARBA00005546"/>
    </source>
</evidence>
<reference evidence="10" key="1">
    <citation type="submission" date="2016-06" db="EMBL/GenBank/DDBJ databases">
        <authorList>
            <person name="Cuomo C."/>
            <person name="Litvintseva A."/>
            <person name="Heitman J."/>
            <person name="Chen Y."/>
            <person name="Sun S."/>
            <person name="Springer D."/>
            <person name="Dromer F."/>
            <person name="Young S."/>
            <person name="Zeng Q."/>
            <person name="Chapman S."/>
            <person name="Gujja S."/>
            <person name="Saif S."/>
            <person name="Birren B."/>
        </authorList>
    </citation>
    <scope>NUCLEOTIDE SEQUENCE</scope>
    <source>
        <strain evidence="10">CBS 7841</strain>
    </source>
</reference>
<dbReference type="GO" id="GO:0005829">
    <property type="term" value="C:cytosol"/>
    <property type="evidence" value="ECO:0007669"/>
    <property type="project" value="TreeGrafter"/>
</dbReference>
<evidence type="ECO:0000256" key="4">
    <source>
        <dbReference type="ARBA" id="ARBA00016009"/>
    </source>
</evidence>
<keyword evidence="6 8" id="KW-0539">Nucleus</keyword>
<dbReference type="Proteomes" id="UP000094043">
    <property type="component" value="Chromosome 8"/>
</dbReference>
<evidence type="ECO:0000256" key="7">
    <source>
        <dbReference type="ARBA" id="ARBA00025043"/>
    </source>
</evidence>
<dbReference type="Gene3D" id="3.30.2380.10">
    <property type="entry name" value="CGI121/TPRKB"/>
    <property type="match status" value="1"/>
</dbReference>
<evidence type="ECO:0000256" key="1">
    <source>
        <dbReference type="ARBA" id="ARBA00004123"/>
    </source>
</evidence>
<dbReference type="GeneID" id="91090156"/>
<evidence type="ECO:0000256" key="8">
    <source>
        <dbReference type="RuleBase" id="RU004398"/>
    </source>
</evidence>
<dbReference type="PANTHER" id="PTHR15840">
    <property type="entry name" value="CGI-121 FAMILY MEMBER"/>
    <property type="match status" value="1"/>
</dbReference>
<comment type="function">
    <text evidence="7">Component of the EKC/KEOPS complex that is required for the formation of a threonylcarbamoyl group on adenosine at position 37 (t(6)A37) in tRNAs that read codons beginning with adenine. The complex is probably involved in the transfer of the threonylcarbamoyl moiety of threonylcarbamoyl-AMP (TC-AMP) to the N6 group of A37. CGI121 acts as an allosteric effector that regulates the t(6)A activity of the complex. The EKC/KEOPS complex also promotes both telomere uncapping and telomere elongation. The complex is required for efficient recruitment of transcriptional coactivators. CGI121 is not required for tRNA modification.</text>
</comment>
<dbReference type="KEGG" id="cdep:91090156"/>
<dbReference type="Pfam" id="PF08617">
    <property type="entry name" value="CGI-121"/>
    <property type="match status" value="1"/>
</dbReference>
<keyword evidence="11" id="KW-1185">Reference proteome</keyword>
<reference evidence="10" key="3">
    <citation type="submission" date="2024-01" db="EMBL/GenBank/DDBJ databases">
        <authorList>
            <person name="Coelho M.A."/>
            <person name="David-Palma M."/>
            <person name="Shea T."/>
            <person name="Sun S."/>
            <person name="Cuomo C.A."/>
            <person name="Heitman J."/>
        </authorList>
    </citation>
    <scope>NUCLEOTIDE SEQUENCE</scope>
    <source>
        <strain evidence="10">CBS 7841</strain>
    </source>
</reference>
<dbReference type="AlphaFoldDB" id="A0A1E3IUZ5"/>
<evidence type="ECO:0000256" key="3">
    <source>
        <dbReference type="ARBA" id="ARBA00015316"/>
    </source>
</evidence>
<dbReference type="GO" id="GO:0005634">
    <property type="term" value="C:nucleus"/>
    <property type="evidence" value="ECO:0007669"/>
    <property type="project" value="UniProtKB-SubCell"/>
</dbReference>
<dbReference type="GO" id="GO:0000408">
    <property type="term" value="C:EKC/KEOPS complex"/>
    <property type="evidence" value="ECO:0007669"/>
    <property type="project" value="TreeGrafter"/>
</dbReference>
<evidence type="ECO:0000256" key="6">
    <source>
        <dbReference type="ARBA" id="ARBA00023242"/>
    </source>
</evidence>